<dbReference type="OrthoDB" id="9801429at2"/>
<sequence length="197" mass="22976">MNKFDVMNELIKKNNGYLYTSDVEKENISRTYLAQFVKKYNLERVAQGIYITSDTWQDDLFILQKCYPKAVFSGETALSLHVLIDREYNNIRVSVPKGFSGSRLREKGVVVHQEKEENYDLGITEVKTIFGNTVNCYDKERCICDLVKSRGKIDVQNYQTAILEYMRSKDKDLSRLVKYAEKLGVYDEIMMYVEVLV</sequence>
<dbReference type="Proteomes" id="UP000190814">
    <property type="component" value="Unassembled WGS sequence"/>
</dbReference>
<dbReference type="RefSeq" id="WP_078766025.1">
    <property type="nucleotide sequence ID" value="NZ_FUXZ01000006.1"/>
</dbReference>
<reference evidence="1 2" key="1">
    <citation type="submission" date="2017-02" db="EMBL/GenBank/DDBJ databases">
        <authorList>
            <person name="Peterson S.W."/>
        </authorList>
    </citation>
    <scope>NUCLEOTIDE SEQUENCE [LARGE SCALE GENOMIC DNA]</scope>
    <source>
        <strain evidence="1 2">ATCC 35992</strain>
    </source>
</reference>
<dbReference type="EMBL" id="FUXZ01000006">
    <property type="protein sequence ID" value="SKA65655.1"/>
    <property type="molecule type" value="Genomic_DNA"/>
</dbReference>
<evidence type="ECO:0000313" key="1">
    <source>
        <dbReference type="EMBL" id="SKA65655.1"/>
    </source>
</evidence>
<protein>
    <submittedName>
        <fullName evidence="1">Transcriptional regulator, predicted component of viral defense system</fullName>
    </submittedName>
</protein>
<gene>
    <name evidence="1" type="ORF">SAMN02745111_01157</name>
</gene>
<dbReference type="STRING" id="39495.SAMN02745111_01157"/>
<organism evidence="1 2">
    <name type="scientific">Eubacterium uniforme</name>
    <dbReference type="NCBI Taxonomy" id="39495"/>
    <lineage>
        <taxon>Bacteria</taxon>
        <taxon>Bacillati</taxon>
        <taxon>Bacillota</taxon>
        <taxon>Clostridia</taxon>
        <taxon>Eubacteriales</taxon>
        <taxon>Eubacteriaceae</taxon>
        <taxon>Eubacterium</taxon>
    </lineage>
</organism>
<name>A0A1T4VL78_9FIRM</name>
<dbReference type="AlphaFoldDB" id="A0A1T4VL78"/>
<keyword evidence="2" id="KW-1185">Reference proteome</keyword>
<proteinExistence type="predicted"/>
<evidence type="ECO:0000313" key="2">
    <source>
        <dbReference type="Proteomes" id="UP000190814"/>
    </source>
</evidence>
<accession>A0A1T4VL78</accession>